<feature type="domain" description="RNA helicase aquarius beta-barrel" evidence="3">
    <location>
        <begin position="234"/>
        <end position="321"/>
    </location>
</feature>
<dbReference type="Pfam" id="PF16399">
    <property type="entry name" value="Aquarius_N_1st"/>
    <property type="match status" value="1"/>
</dbReference>
<evidence type="ECO:0000256" key="1">
    <source>
        <dbReference type="SAM" id="MobiDB-lite"/>
    </source>
</evidence>
<evidence type="ECO:0000313" key="4">
    <source>
        <dbReference type="EMBL" id="KAL1841282.1"/>
    </source>
</evidence>
<dbReference type="EMBL" id="JAZHXJ010002094">
    <property type="protein sequence ID" value="KAL1841282.1"/>
    <property type="molecule type" value="Genomic_DNA"/>
</dbReference>
<dbReference type="Proteomes" id="UP001586593">
    <property type="component" value="Unassembled WGS sequence"/>
</dbReference>
<keyword evidence="5" id="KW-1185">Reference proteome</keyword>
<feature type="domain" description="RNA helicase aquarius N-terminal" evidence="2">
    <location>
        <begin position="25"/>
        <end position="156"/>
    </location>
</feature>
<protein>
    <submittedName>
        <fullName evidence="4">Uncharacterized protein</fullName>
    </submittedName>
</protein>
<evidence type="ECO:0000313" key="5">
    <source>
        <dbReference type="Proteomes" id="UP001586593"/>
    </source>
</evidence>
<sequence>MDADGRERQNKFSTASASSSFLPTSRSQLFNDEDNDLVRDMVAVLAHYTYFPIDDHTGIQLSRTEAYDRHCARLANLQRIALKHYKEKLTVLALSNYGSIDSRSELEGLLEPLTADELRELAALLHLRTSYPDSVRLTIDRKFLLEVLLSTFERRRTFQDTARALSVLPDEETLFEQSLVRNDHYDGSRPLALPKLNLQYLSVGDFLWRSLVLYRCESFYGIRRDIEDVVRRLQPEIARSGETIFKGFSRMALPISKPTILEVMPPHVGDDFPSAVRAEVVIDVKNLSEGIRRDWESLRPDDVVFLVSVDASQINGTVNGRGSSRATETTAPAGETSSTPSTTTAIAAGLGACS</sequence>
<evidence type="ECO:0000259" key="2">
    <source>
        <dbReference type="Pfam" id="PF16399"/>
    </source>
</evidence>
<dbReference type="InterPro" id="IPR048966">
    <property type="entry name" value="Aquarius_b-barrel"/>
</dbReference>
<reference evidence="4 5" key="1">
    <citation type="journal article" date="2024" name="Commun. Biol.">
        <title>Comparative genomic analysis of thermophilic fungi reveals convergent evolutionary adaptations and gene losses.</title>
        <authorList>
            <person name="Steindorff A.S."/>
            <person name="Aguilar-Pontes M.V."/>
            <person name="Robinson A.J."/>
            <person name="Andreopoulos B."/>
            <person name="LaButti K."/>
            <person name="Kuo A."/>
            <person name="Mondo S."/>
            <person name="Riley R."/>
            <person name="Otillar R."/>
            <person name="Haridas S."/>
            <person name="Lipzen A."/>
            <person name="Grimwood J."/>
            <person name="Schmutz J."/>
            <person name="Clum A."/>
            <person name="Reid I.D."/>
            <person name="Moisan M.C."/>
            <person name="Butler G."/>
            <person name="Nguyen T.T.M."/>
            <person name="Dewar K."/>
            <person name="Conant G."/>
            <person name="Drula E."/>
            <person name="Henrissat B."/>
            <person name="Hansel C."/>
            <person name="Singer S."/>
            <person name="Hutchinson M.I."/>
            <person name="de Vries R.P."/>
            <person name="Natvig D.O."/>
            <person name="Powell A.J."/>
            <person name="Tsang A."/>
            <person name="Grigoriev I.V."/>
        </authorList>
    </citation>
    <scope>NUCLEOTIDE SEQUENCE [LARGE SCALE GENOMIC DNA]</scope>
    <source>
        <strain evidence="4 5">ATCC 24622</strain>
    </source>
</reference>
<accession>A0ABR3VHT6</accession>
<gene>
    <name evidence="4" type="ORF">VTK73DRAFT_3517</name>
</gene>
<name>A0ABR3VHT6_9PEZI</name>
<proteinExistence type="predicted"/>
<evidence type="ECO:0000259" key="3">
    <source>
        <dbReference type="Pfam" id="PF21143"/>
    </source>
</evidence>
<feature type="compositionally biased region" description="Low complexity" evidence="1">
    <location>
        <begin position="326"/>
        <end position="342"/>
    </location>
</feature>
<dbReference type="Pfam" id="PF21143">
    <property type="entry name" value="Aquarius_N_2nd"/>
    <property type="match status" value="1"/>
</dbReference>
<organism evidence="4 5">
    <name type="scientific">Phialemonium thermophilum</name>
    <dbReference type="NCBI Taxonomy" id="223376"/>
    <lineage>
        <taxon>Eukaryota</taxon>
        <taxon>Fungi</taxon>
        <taxon>Dikarya</taxon>
        <taxon>Ascomycota</taxon>
        <taxon>Pezizomycotina</taxon>
        <taxon>Sordariomycetes</taxon>
        <taxon>Sordariomycetidae</taxon>
        <taxon>Cephalothecales</taxon>
        <taxon>Cephalothecaceae</taxon>
        <taxon>Phialemonium</taxon>
    </lineage>
</organism>
<dbReference type="InterPro" id="IPR032174">
    <property type="entry name" value="Aquarius_N"/>
</dbReference>
<comment type="caution">
    <text evidence="4">The sequence shown here is derived from an EMBL/GenBank/DDBJ whole genome shotgun (WGS) entry which is preliminary data.</text>
</comment>
<feature type="region of interest" description="Disordered" evidence="1">
    <location>
        <begin position="317"/>
        <end position="342"/>
    </location>
</feature>